<sequence>MEEPLCPLARLPQNSAQDLTLVAVEPSPPKLVPSPAKLAKHGDTGSRSQIPRLGRVGPACTLCFLFCGGPSQDTRPAGEGIALRVHVFSPHTLKSSAFCSAKKLSETILPGSTGHRAVTSECSTYFIGQVLGGSPFHRSWFLSQTTIEMRPGPKIQGNRRSVQIIKEHPSMIQNNASGAMVATATTMTTPSKNSGSNLLCSMTNAQELVDFLGQGMFSKPSSARNGAPLKVWPSKSWRITPPCAWQGQTEERILAALRAGELRTTTVSASMSASSTRITRAWFFEMLEQDLHDLLKQSKFSPLPLRYICTGLQQVATALMKLQSLILIHADPKRENTTVKVIDFGSASHVSRAMCSTYLQPGCYGAPEIILGLPF</sequence>
<evidence type="ECO:0000256" key="4">
    <source>
        <dbReference type="ARBA" id="ARBA00022777"/>
    </source>
</evidence>
<proteinExistence type="predicted"/>
<keyword evidence="3" id="KW-0547">Nucleotide-binding</keyword>
<dbReference type="InterPro" id="IPR011009">
    <property type="entry name" value="Kinase-like_dom_sf"/>
</dbReference>
<dbReference type="PANTHER" id="PTHR24058:SF43">
    <property type="entry name" value="HOMEODOMAIN-INTERACTING PROTEIN KINASE 1"/>
    <property type="match status" value="1"/>
</dbReference>
<keyword evidence="8" id="KW-1185">Reference proteome</keyword>
<evidence type="ECO:0000259" key="6">
    <source>
        <dbReference type="PROSITE" id="PS50011"/>
    </source>
</evidence>
<keyword evidence="4" id="KW-0418">Kinase</keyword>
<dbReference type="Proteomes" id="UP000823872">
    <property type="component" value="Chromosome X"/>
</dbReference>
<evidence type="ECO:0000256" key="3">
    <source>
        <dbReference type="ARBA" id="ARBA00022741"/>
    </source>
</evidence>
<organism evidence="7 8">
    <name type="scientific">Felis catus</name>
    <name type="common">Cat</name>
    <name type="synonym">Felis silvestris catus</name>
    <dbReference type="NCBI Taxonomy" id="9685"/>
    <lineage>
        <taxon>Eukaryota</taxon>
        <taxon>Metazoa</taxon>
        <taxon>Chordata</taxon>
        <taxon>Craniata</taxon>
        <taxon>Vertebrata</taxon>
        <taxon>Euteleostomi</taxon>
        <taxon>Mammalia</taxon>
        <taxon>Eutheria</taxon>
        <taxon>Laurasiatheria</taxon>
        <taxon>Carnivora</taxon>
        <taxon>Feliformia</taxon>
        <taxon>Felidae</taxon>
        <taxon>Felinae</taxon>
        <taxon>Felis</taxon>
    </lineage>
</organism>
<dbReference type="Gene3D" id="1.10.510.10">
    <property type="entry name" value="Transferase(Phosphotransferase) domain 1"/>
    <property type="match status" value="1"/>
</dbReference>
<evidence type="ECO:0000256" key="5">
    <source>
        <dbReference type="ARBA" id="ARBA00022840"/>
    </source>
</evidence>
<reference evidence="7" key="2">
    <citation type="submission" date="2025-08" db="UniProtKB">
        <authorList>
            <consortium name="Ensembl"/>
        </authorList>
    </citation>
    <scope>IDENTIFICATION</scope>
    <source>
        <strain evidence="7">breed Abyssinian</strain>
    </source>
</reference>
<dbReference type="PROSITE" id="PS50011">
    <property type="entry name" value="PROTEIN_KINASE_DOM"/>
    <property type="match status" value="1"/>
</dbReference>
<reference evidence="7" key="3">
    <citation type="submission" date="2025-09" db="UniProtKB">
        <authorList>
            <consortium name="Ensembl"/>
        </authorList>
    </citation>
    <scope>IDENTIFICATION</scope>
    <source>
        <strain evidence="7">breed Abyssinian</strain>
    </source>
</reference>
<dbReference type="GeneTree" id="ENSGT00940000157742"/>
<keyword evidence="2" id="KW-0808">Transferase</keyword>
<feature type="domain" description="Protein kinase" evidence="6">
    <location>
        <begin position="206"/>
        <end position="375"/>
    </location>
</feature>
<dbReference type="SUPFAM" id="SSF56112">
    <property type="entry name" value="Protein kinase-like (PK-like)"/>
    <property type="match status" value="1"/>
</dbReference>
<dbReference type="Ensembl" id="ENSFCTT00005003460.1">
    <property type="protein sequence ID" value="ENSFCTP00005002055.1"/>
    <property type="gene ID" value="ENSFCTG00005001354.1"/>
</dbReference>
<evidence type="ECO:0000313" key="7">
    <source>
        <dbReference type="Ensembl" id="ENSFCTP00005002055.1"/>
    </source>
</evidence>
<dbReference type="InterPro" id="IPR050494">
    <property type="entry name" value="Ser_Thr_dual-spec_kinase"/>
</dbReference>
<dbReference type="InterPro" id="IPR000719">
    <property type="entry name" value="Prot_kinase_dom"/>
</dbReference>
<keyword evidence="5" id="KW-0067">ATP-binding</keyword>
<name>A0ABI7VVD8_FELCA</name>
<evidence type="ECO:0000313" key="8">
    <source>
        <dbReference type="Proteomes" id="UP000823872"/>
    </source>
</evidence>
<evidence type="ECO:0000256" key="1">
    <source>
        <dbReference type="ARBA" id="ARBA00022527"/>
    </source>
</evidence>
<evidence type="ECO:0000256" key="2">
    <source>
        <dbReference type="ARBA" id="ARBA00022679"/>
    </source>
</evidence>
<reference evidence="7 8" key="1">
    <citation type="submission" date="2021-02" db="EMBL/GenBank/DDBJ databases">
        <title>Safari Cat Assemblies.</title>
        <authorList>
            <person name="Bredemeyer K.R."/>
            <person name="Murphy W.J."/>
        </authorList>
    </citation>
    <scope>NUCLEOTIDE SEQUENCE [LARGE SCALE GENOMIC DNA]</scope>
</reference>
<dbReference type="PANTHER" id="PTHR24058">
    <property type="entry name" value="DUAL SPECIFICITY PROTEIN KINASE"/>
    <property type="match status" value="1"/>
</dbReference>
<accession>A0ABI7VVD8</accession>
<protein>
    <recommendedName>
        <fullName evidence="6">Protein kinase domain-containing protein</fullName>
    </recommendedName>
</protein>
<keyword evidence="1" id="KW-0723">Serine/threonine-protein kinase</keyword>